<dbReference type="Pfam" id="PF01624">
    <property type="entry name" value="MutS_I"/>
    <property type="match status" value="1"/>
</dbReference>
<dbReference type="InterPro" id="IPR045076">
    <property type="entry name" value="MutS"/>
</dbReference>
<dbReference type="InterPro" id="IPR017261">
    <property type="entry name" value="DNA_mismatch_repair_MutS/MSH"/>
</dbReference>
<dbReference type="GO" id="GO:0043504">
    <property type="term" value="P:mitochondrial DNA repair"/>
    <property type="evidence" value="ECO:0007669"/>
    <property type="project" value="TreeGrafter"/>
</dbReference>
<accession>F0WEY8</accession>
<evidence type="ECO:0000313" key="10">
    <source>
        <dbReference type="EMBL" id="CCA19770.1"/>
    </source>
</evidence>
<dbReference type="AlphaFoldDB" id="F0WEY8"/>
<dbReference type="Pfam" id="PF05190">
    <property type="entry name" value="MutS_IV"/>
    <property type="match status" value="1"/>
</dbReference>
<dbReference type="InterPro" id="IPR007861">
    <property type="entry name" value="DNA_mismatch_repair_MutS_clamp"/>
</dbReference>
<evidence type="ECO:0000259" key="9">
    <source>
        <dbReference type="PROSITE" id="PS00486"/>
    </source>
</evidence>
<evidence type="ECO:0000256" key="1">
    <source>
        <dbReference type="ARBA" id="ARBA00006271"/>
    </source>
</evidence>
<dbReference type="GO" id="GO:0030983">
    <property type="term" value="F:mismatched DNA binding"/>
    <property type="evidence" value="ECO:0007669"/>
    <property type="project" value="InterPro"/>
</dbReference>
<dbReference type="Pfam" id="PF05192">
    <property type="entry name" value="MutS_III"/>
    <property type="match status" value="1"/>
</dbReference>
<organism evidence="10">
    <name type="scientific">Albugo laibachii Nc14</name>
    <dbReference type="NCBI Taxonomy" id="890382"/>
    <lineage>
        <taxon>Eukaryota</taxon>
        <taxon>Sar</taxon>
        <taxon>Stramenopiles</taxon>
        <taxon>Oomycota</taxon>
        <taxon>Peronosporomycetes</taxon>
        <taxon>Albuginales</taxon>
        <taxon>Albuginaceae</taxon>
        <taxon>Albugo</taxon>
    </lineage>
</organism>
<evidence type="ECO:0000256" key="2">
    <source>
        <dbReference type="ARBA" id="ARBA00022741"/>
    </source>
</evidence>
<evidence type="ECO:0000256" key="6">
    <source>
        <dbReference type="ARBA" id="ARBA00023204"/>
    </source>
</evidence>
<comment type="function">
    <text evidence="7">Component of the post-replicative DNA mismatch repair system (MMR).</text>
</comment>
<dbReference type="HOGENOM" id="CLU_002472_4_0_1"/>
<evidence type="ECO:0000256" key="4">
    <source>
        <dbReference type="ARBA" id="ARBA00022840"/>
    </source>
</evidence>
<sequence length="890" mass="99498">MCGFPINSLDSYLEKLVMHHGLKVAICNQIKPKNAIYHNGNHRRGKKASAKLEPSIMDRRIVRVVTPGSLVEESMLKPEENNYLAALYTPLQGDENRKYGFAWADLSTGEFRSTSTTIDQVANLLIRCSPREILIPTLDDTPDSSLEAILHEALPPSCMKTYRRISSFHSVETEDRQLLTSIAAQDEVEAFSANAIVDYIQFAYTQNSGISAGLKQLRHVDNMDHMVIDHSAWKSLELSTSLSGDKSSSLFYTINKTVTAAGSRLLASHLASPLLDIETIRDRQDTVQYFSSQELLILKPLRKQLANMCDLERSLQRITVYMGTPRDLRNIASSVEKAVKIAGLMMSSRPPNANYPRLLTHHCNGKREHTGLLGLVEKIQAAIYDDSSESMGRSYLNAKHNFVRSGYSKELDEWRAIAMISTQTQGVSPEYSKSIDTTKQTLQQKYRSLLRSTRARVLYQTGRGFFIELSVDEYKRLVRERQEKAHESVEPLDQLILLQSLKTTMRFRTEELSQLNDAIIEAEERVHELESQIFDDLVDFVLDQSDSIRSIAETMAILDVLSSHAQVALDCHYTRPLIDTSREIHIEDGRHCVVEAAHWRGRNNSLSRSVSSSLPRAFVPNSLHLQSCTEPQGNAIGSCCFLTGPNMGGKSTFLRQNAQIVILAQMGCFVPARYARIGLVDQLFCRVGSADDLASDKSTFMIEMEETASILGHATARSLVIMDEVGRGTSVEDGIAIAGAVLETLCLQRIRTLFATHYTILPQLLSHANANVSKMLQLFRMEAVEMDSTRKDLGTSHHPLAFTHRVVPGLASRSYGLNTATLAGCPSRVVMRANQLLQLYRQQYKQDSHRCDLGTLEQLDAIKSMLGIPFKTSDEDQEALLSQVAALLSR</sequence>
<dbReference type="GO" id="GO:0005739">
    <property type="term" value="C:mitochondrion"/>
    <property type="evidence" value="ECO:0007669"/>
    <property type="project" value="TreeGrafter"/>
</dbReference>
<keyword evidence="2 7" id="KW-0547">Nucleotide-binding</keyword>
<gene>
    <name evidence="10" type="primary">AlNc14C78G5186</name>
    <name evidence="10" type="ORF">ALNC14_059130</name>
</gene>
<dbReference type="InterPro" id="IPR016151">
    <property type="entry name" value="DNA_mismatch_repair_MutS_N"/>
</dbReference>
<dbReference type="SUPFAM" id="SSF48334">
    <property type="entry name" value="DNA repair protein MutS, domain III"/>
    <property type="match status" value="1"/>
</dbReference>
<dbReference type="Gene3D" id="3.40.50.300">
    <property type="entry name" value="P-loop containing nucleotide triphosphate hydrolases"/>
    <property type="match status" value="1"/>
</dbReference>
<evidence type="ECO:0000256" key="3">
    <source>
        <dbReference type="ARBA" id="ARBA00022763"/>
    </source>
</evidence>
<dbReference type="Pfam" id="PF05188">
    <property type="entry name" value="MutS_II"/>
    <property type="match status" value="1"/>
</dbReference>
<dbReference type="SMART" id="SM00533">
    <property type="entry name" value="MUTSd"/>
    <property type="match status" value="1"/>
</dbReference>
<dbReference type="InterPro" id="IPR036187">
    <property type="entry name" value="DNA_mismatch_repair_MutS_sf"/>
</dbReference>
<feature type="coiled-coil region" evidence="8">
    <location>
        <begin position="505"/>
        <end position="532"/>
    </location>
</feature>
<dbReference type="InterPro" id="IPR007860">
    <property type="entry name" value="DNA_mmatch_repair_MutS_con_dom"/>
</dbReference>
<reference evidence="10" key="2">
    <citation type="submission" date="2011-02" db="EMBL/GenBank/DDBJ databases">
        <authorList>
            <person name="MacLean D."/>
        </authorList>
    </citation>
    <scope>NUCLEOTIDE SEQUENCE</scope>
</reference>
<feature type="domain" description="DNA mismatch repair proteins mutS family" evidence="9">
    <location>
        <begin position="718"/>
        <end position="734"/>
    </location>
</feature>
<keyword evidence="5 7" id="KW-0238">DNA-binding</keyword>
<dbReference type="SUPFAM" id="SSF53150">
    <property type="entry name" value="DNA repair protein MutS, domain II"/>
    <property type="match status" value="1"/>
</dbReference>
<keyword evidence="8" id="KW-0175">Coiled coil</keyword>
<dbReference type="SUPFAM" id="SSF52540">
    <property type="entry name" value="P-loop containing nucleoside triphosphate hydrolases"/>
    <property type="match status" value="1"/>
</dbReference>
<dbReference type="PIRSF" id="PIRSF037677">
    <property type="entry name" value="DNA_mis_repair_Msh6"/>
    <property type="match status" value="1"/>
</dbReference>
<dbReference type="NCBIfam" id="NF003810">
    <property type="entry name" value="PRK05399.1"/>
    <property type="match status" value="1"/>
</dbReference>
<dbReference type="Gene3D" id="3.30.420.110">
    <property type="entry name" value="MutS, connector domain"/>
    <property type="match status" value="1"/>
</dbReference>
<comment type="similarity">
    <text evidence="1 7">Belongs to the DNA mismatch repair MutS family.</text>
</comment>
<evidence type="ECO:0000256" key="5">
    <source>
        <dbReference type="ARBA" id="ARBA00023125"/>
    </source>
</evidence>
<dbReference type="SMART" id="SM00534">
    <property type="entry name" value="MUTSac"/>
    <property type="match status" value="1"/>
</dbReference>
<dbReference type="Gene3D" id="1.10.1420.10">
    <property type="match status" value="2"/>
</dbReference>
<keyword evidence="3 7" id="KW-0227">DNA damage</keyword>
<reference evidence="10" key="1">
    <citation type="journal article" date="2011" name="PLoS Biol.">
        <title>Gene gain and loss during evolution of obligate parasitism in the white rust pathogen of Arabidopsis thaliana.</title>
        <authorList>
            <person name="Kemen E."/>
            <person name="Gardiner A."/>
            <person name="Schultz-Larsen T."/>
            <person name="Kemen A.C."/>
            <person name="Balmuth A.L."/>
            <person name="Robert-Seilaniantz A."/>
            <person name="Bailey K."/>
            <person name="Holub E."/>
            <person name="Studholme D.J."/>
            <person name="Maclean D."/>
            <person name="Jones J.D."/>
        </authorList>
    </citation>
    <scope>NUCLEOTIDE SEQUENCE</scope>
</reference>
<dbReference type="GO" id="GO:0140664">
    <property type="term" value="F:ATP-dependent DNA damage sensor activity"/>
    <property type="evidence" value="ECO:0007669"/>
    <property type="project" value="InterPro"/>
</dbReference>
<dbReference type="SUPFAM" id="SSF55271">
    <property type="entry name" value="DNA repair protein MutS, domain I"/>
    <property type="match status" value="1"/>
</dbReference>
<dbReference type="PANTHER" id="PTHR11361:SF34">
    <property type="entry name" value="DNA MISMATCH REPAIR PROTEIN MSH1, MITOCHONDRIAL"/>
    <property type="match status" value="1"/>
</dbReference>
<dbReference type="PROSITE" id="PS00486">
    <property type="entry name" value="DNA_MISMATCH_REPAIR_2"/>
    <property type="match status" value="1"/>
</dbReference>
<evidence type="ECO:0000256" key="8">
    <source>
        <dbReference type="SAM" id="Coils"/>
    </source>
</evidence>
<protein>
    <submittedName>
        <fullName evidence="10">DNA mismatch repair protein mutS putative</fullName>
    </submittedName>
</protein>
<dbReference type="GO" id="GO:0006298">
    <property type="term" value="P:mismatch repair"/>
    <property type="evidence" value="ECO:0007669"/>
    <property type="project" value="InterPro"/>
</dbReference>
<dbReference type="GO" id="GO:0005634">
    <property type="term" value="C:nucleus"/>
    <property type="evidence" value="ECO:0007669"/>
    <property type="project" value="TreeGrafter"/>
</dbReference>
<dbReference type="PANTHER" id="PTHR11361">
    <property type="entry name" value="DNA MISMATCH REPAIR PROTEIN MUTS FAMILY MEMBER"/>
    <property type="match status" value="1"/>
</dbReference>
<dbReference type="InterPro" id="IPR036678">
    <property type="entry name" value="MutS_con_dom_sf"/>
</dbReference>
<dbReference type="InterPro" id="IPR027417">
    <property type="entry name" value="P-loop_NTPase"/>
</dbReference>
<dbReference type="EMBL" id="FR824123">
    <property type="protein sequence ID" value="CCA19770.1"/>
    <property type="molecule type" value="Genomic_DNA"/>
</dbReference>
<proteinExistence type="inferred from homology"/>
<dbReference type="GO" id="GO:0005524">
    <property type="term" value="F:ATP binding"/>
    <property type="evidence" value="ECO:0007669"/>
    <property type="project" value="UniProtKB-KW"/>
</dbReference>
<evidence type="ECO:0000256" key="7">
    <source>
        <dbReference type="RuleBase" id="RU003756"/>
    </source>
</evidence>
<name>F0WEY8_9STRA</name>
<dbReference type="InterPro" id="IPR007695">
    <property type="entry name" value="DNA_mismatch_repair_MutS-lik_N"/>
</dbReference>
<dbReference type="InterPro" id="IPR000432">
    <property type="entry name" value="DNA_mismatch_repair_MutS_C"/>
</dbReference>
<keyword evidence="6 7" id="KW-0234">DNA repair</keyword>
<keyword evidence="4" id="KW-0067">ATP-binding</keyword>
<dbReference type="Gene3D" id="3.40.1170.10">
    <property type="entry name" value="DNA repair protein MutS, domain I"/>
    <property type="match status" value="1"/>
</dbReference>
<dbReference type="InterPro" id="IPR007696">
    <property type="entry name" value="DNA_mismatch_repair_MutS_core"/>
</dbReference>
<dbReference type="Pfam" id="PF00488">
    <property type="entry name" value="MutS_V"/>
    <property type="match status" value="1"/>
</dbReference>